<evidence type="ECO:0000313" key="2">
    <source>
        <dbReference type="EMBL" id="GHG63424.1"/>
    </source>
</evidence>
<evidence type="ECO:0000259" key="1">
    <source>
        <dbReference type="PROSITE" id="PS50075"/>
    </source>
</evidence>
<dbReference type="RefSeq" id="WP_189984799.1">
    <property type="nucleotide sequence ID" value="NZ_BNBF01000018.1"/>
</dbReference>
<dbReference type="EMBL" id="BNBF01000018">
    <property type="protein sequence ID" value="GHG63424.1"/>
    <property type="molecule type" value="Genomic_DNA"/>
</dbReference>
<dbReference type="Gene3D" id="1.10.1200.10">
    <property type="entry name" value="ACP-like"/>
    <property type="match status" value="1"/>
</dbReference>
<evidence type="ECO:0000313" key="3">
    <source>
        <dbReference type="Proteomes" id="UP000619355"/>
    </source>
</evidence>
<dbReference type="InterPro" id="IPR036736">
    <property type="entry name" value="ACP-like_sf"/>
</dbReference>
<organism evidence="2 3">
    <name type="scientific">Streptomyces capoamus</name>
    <dbReference type="NCBI Taxonomy" id="68183"/>
    <lineage>
        <taxon>Bacteria</taxon>
        <taxon>Bacillati</taxon>
        <taxon>Actinomycetota</taxon>
        <taxon>Actinomycetes</taxon>
        <taxon>Kitasatosporales</taxon>
        <taxon>Streptomycetaceae</taxon>
        <taxon>Streptomyces</taxon>
    </lineage>
</organism>
<gene>
    <name evidence="2" type="ORF">GCM10018980_53990</name>
</gene>
<proteinExistence type="predicted"/>
<reference evidence="3" key="1">
    <citation type="journal article" date="2019" name="Int. J. Syst. Evol. Microbiol.">
        <title>The Global Catalogue of Microorganisms (GCM) 10K type strain sequencing project: providing services to taxonomists for standard genome sequencing and annotation.</title>
        <authorList>
            <consortium name="The Broad Institute Genomics Platform"/>
            <consortium name="The Broad Institute Genome Sequencing Center for Infectious Disease"/>
            <person name="Wu L."/>
            <person name="Ma J."/>
        </authorList>
    </citation>
    <scope>NUCLEOTIDE SEQUENCE [LARGE SCALE GENOMIC DNA]</scope>
    <source>
        <strain evidence="3">JCM 4253</strain>
    </source>
</reference>
<dbReference type="Proteomes" id="UP000619355">
    <property type="component" value="Unassembled WGS sequence"/>
</dbReference>
<keyword evidence="3" id="KW-1185">Reference proteome</keyword>
<dbReference type="Pfam" id="PF00550">
    <property type="entry name" value="PP-binding"/>
    <property type="match status" value="1"/>
</dbReference>
<accession>A0A919KEB7</accession>
<dbReference type="PROSITE" id="PS50075">
    <property type="entry name" value="CARRIER"/>
    <property type="match status" value="1"/>
</dbReference>
<name>A0A919KEB7_9ACTN</name>
<feature type="domain" description="Carrier" evidence="1">
    <location>
        <begin position="1"/>
        <end position="81"/>
    </location>
</feature>
<sequence>MSELANPDSVRAFVEQELIDCGAEPDTISDDVSLDELDIDSLAVVELVASVKRRFAVDVPFEEVPRTSTVSDVCELIRSRAAAS</sequence>
<dbReference type="AlphaFoldDB" id="A0A919KEB7"/>
<comment type="caution">
    <text evidence="2">The sequence shown here is derived from an EMBL/GenBank/DDBJ whole genome shotgun (WGS) entry which is preliminary data.</text>
</comment>
<dbReference type="SUPFAM" id="SSF47336">
    <property type="entry name" value="ACP-like"/>
    <property type="match status" value="1"/>
</dbReference>
<dbReference type="InterPro" id="IPR009081">
    <property type="entry name" value="PP-bd_ACP"/>
</dbReference>
<protein>
    <recommendedName>
        <fullName evidence="1">Carrier domain-containing protein</fullName>
    </recommendedName>
</protein>